<feature type="chain" id="PRO_5030819262" description="Lipoprotein" evidence="1">
    <location>
        <begin position="22"/>
        <end position="262"/>
    </location>
</feature>
<evidence type="ECO:0000313" key="2">
    <source>
        <dbReference type="EMBL" id="MBB6625739.1"/>
    </source>
</evidence>
<gene>
    <name evidence="2" type="ORF">H5V45_00265</name>
</gene>
<accession>A0A7X0V8L7</accession>
<evidence type="ECO:0000313" key="3">
    <source>
        <dbReference type="Proteomes" id="UP000523955"/>
    </source>
</evidence>
<evidence type="ECO:0000256" key="1">
    <source>
        <dbReference type="SAM" id="SignalP"/>
    </source>
</evidence>
<proteinExistence type="predicted"/>
<dbReference type="Proteomes" id="UP000523955">
    <property type="component" value="Unassembled WGS sequence"/>
</dbReference>
<comment type="caution">
    <text evidence="2">The sequence shown here is derived from an EMBL/GenBank/DDBJ whole genome shotgun (WGS) entry which is preliminary data.</text>
</comment>
<organism evidence="2 3">
    <name type="scientific">Nocardioides luti</name>
    <dbReference type="NCBI Taxonomy" id="2761101"/>
    <lineage>
        <taxon>Bacteria</taxon>
        <taxon>Bacillati</taxon>
        <taxon>Actinomycetota</taxon>
        <taxon>Actinomycetes</taxon>
        <taxon>Propionibacteriales</taxon>
        <taxon>Nocardioidaceae</taxon>
        <taxon>Nocardioides</taxon>
    </lineage>
</organism>
<dbReference type="PROSITE" id="PS51257">
    <property type="entry name" value="PROKAR_LIPOPROTEIN"/>
    <property type="match status" value="1"/>
</dbReference>
<dbReference type="AlphaFoldDB" id="A0A7X0V8L7"/>
<dbReference type="EMBL" id="JACKXE010000001">
    <property type="protein sequence ID" value="MBB6625739.1"/>
    <property type="molecule type" value="Genomic_DNA"/>
</dbReference>
<protein>
    <recommendedName>
        <fullName evidence="4">Lipoprotein</fullName>
    </recommendedName>
</protein>
<name>A0A7X0V8L7_9ACTN</name>
<sequence length="262" mass="28278">MRPLRIALVLPLLLPFLAACGDTTDGSPDVRDRPSGTAIGTAADAVSCAGRLGERGENTGVYDGGEAYDDPEAAVAGAADQVSPADVLDELRETAAEEDRRLFTYDAGGRTVVAVVVRDGRTVDDDGWYVESWARCDLAELPPEVAEASGTQVWTDASGAPVDTRTITSYAGPEHCDWQDMTFLELGRATYVRRPDMALARDVGFVVEDWDPSTTLPDDAHDTGFERDGERLWLAPDRSRAYVGGPDGVEMWPREREPLGCA</sequence>
<keyword evidence="3" id="KW-1185">Reference proteome</keyword>
<dbReference type="RefSeq" id="WP_185251084.1">
    <property type="nucleotide sequence ID" value="NZ_JACKXE010000001.1"/>
</dbReference>
<reference evidence="2 3" key="1">
    <citation type="submission" date="2020-08" db="EMBL/GenBank/DDBJ databases">
        <authorList>
            <person name="Seo M.-J."/>
        </authorList>
    </citation>
    <scope>NUCLEOTIDE SEQUENCE [LARGE SCALE GENOMIC DNA]</scope>
    <source>
        <strain evidence="2 3">KIGAM211</strain>
    </source>
</reference>
<feature type="signal peptide" evidence="1">
    <location>
        <begin position="1"/>
        <end position="21"/>
    </location>
</feature>
<keyword evidence="1" id="KW-0732">Signal</keyword>
<evidence type="ECO:0008006" key="4">
    <source>
        <dbReference type="Google" id="ProtNLM"/>
    </source>
</evidence>